<organism evidence="1 2">
    <name type="scientific">Aspergillus aculeatinus CBS 121060</name>
    <dbReference type="NCBI Taxonomy" id="1448322"/>
    <lineage>
        <taxon>Eukaryota</taxon>
        <taxon>Fungi</taxon>
        <taxon>Dikarya</taxon>
        <taxon>Ascomycota</taxon>
        <taxon>Pezizomycotina</taxon>
        <taxon>Eurotiomycetes</taxon>
        <taxon>Eurotiomycetidae</taxon>
        <taxon>Eurotiales</taxon>
        <taxon>Aspergillaceae</taxon>
        <taxon>Aspergillus</taxon>
        <taxon>Aspergillus subgen. Circumdati</taxon>
    </lineage>
</organism>
<evidence type="ECO:0000313" key="2">
    <source>
        <dbReference type="Proteomes" id="UP000249661"/>
    </source>
</evidence>
<keyword evidence="2" id="KW-1185">Reference proteome</keyword>
<dbReference type="EMBL" id="KZ825027">
    <property type="protein sequence ID" value="RAH63927.1"/>
    <property type="molecule type" value="Genomic_DNA"/>
</dbReference>
<sequence>MIQPGEISLYPGGCTPEGGRPLGCLYDRQCQITYQVGARETPCTTMFYLLGPRDLPLEEVPWARMEELLKYIFLQARRENPDSAPIAGELSTGEWCRFYREVLPTDGADHRVRGIYQHKLGGKATFHEEEDEALIELLASITHSGFPYVETLLGLHEILARHGQGAVRVPGRAERRRIERRWEHRSMAT</sequence>
<evidence type="ECO:0000313" key="1">
    <source>
        <dbReference type="EMBL" id="RAH63927.1"/>
    </source>
</evidence>
<proteinExistence type="predicted"/>
<dbReference type="Proteomes" id="UP000249661">
    <property type="component" value="Unassembled WGS sequence"/>
</dbReference>
<gene>
    <name evidence="1" type="ORF">BO66DRAFT_396620</name>
</gene>
<accession>A0ACD1GS28</accession>
<protein>
    <submittedName>
        <fullName evidence="1">Uncharacterized protein</fullName>
    </submittedName>
</protein>
<name>A0ACD1GS28_9EURO</name>
<reference evidence="1" key="1">
    <citation type="submission" date="2018-02" db="EMBL/GenBank/DDBJ databases">
        <title>The genomes of Aspergillus section Nigri reveals drivers in fungal speciation.</title>
        <authorList>
            <consortium name="DOE Joint Genome Institute"/>
            <person name="Vesth T.C."/>
            <person name="Nybo J."/>
            <person name="Theobald S."/>
            <person name="Brandl J."/>
            <person name="Frisvad J.C."/>
            <person name="Nielsen K.F."/>
            <person name="Lyhne E.K."/>
            <person name="Kogle M.E."/>
            <person name="Kuo A."/>
            <person name="Riley R."/>
            <person name="Clum A."/>
            <person name="Nolan M."/>
            <person name="Lipzen A."/>
            <person name="Salamov A."/>
            <person name="Henrissat B."/>
            <person name="Wiebenga A."/>
            <person name="De vries R.P."/>
            <person name="Grigoriev I.V."/>
            <person name="Mortensen U.H."/>
            <person name="Andersen M.R."/>
            <person name="Baker S.E."/>
        </authorList>
    </citation>
    <scope>NUCLEOTIDE SEQUENCE</scope>
    <source>
        <strain evidence="1">CBS 121060</strain>
    </source>
</reference>